<name>A0A0E9TP16_ANGAN</name>
<dbReference type="EMBL" id="GBXM01053952">
    <property type="protein sequence ID" value="JAH54625.1"/>
    <property type="molecule type" value="Transcribed_RNA"/>
</dbReference>
<evidence type="ECO:0000313" key="1">
    <source>
        <dbReference type="EMBL" id="JAH54625.1"/>
    </source>
</evidence>
<reference evidence="1" key="1">
    <citation type="submission" date="2014-11" db="EMBL/GenBank/DDBJ databases">
        <authorList>
            <person name="Amaro Gonzalez C."/>
        </authorList>
    </citation>
    <scope>NUCLEOTIDE SEQUENCE</scope>
</reference>
<accession>A0A0E9TP16</accession>
<dbReference type="AlphaFoldDB" id="A0A0E9TP16"/>
<reference evidence="1" key="2">
    <citation type="journal article" date="2015" name="Fish Shellfish Immunol.">
        <title>Early steps in the European eel (Anguilla anguilla)-Vibrio vulnificus interaction in the gills: Role of the RtxA13 toxin.</title>
        <authorList>
            <person name="Callol A."/>
            <person name="Pajuelo D."/>
            <person name="Ebbesson L."/>
            <person name="Teles M."/>
            <person name="MacKenzie S."/>
            <person name="Amaro C."/>
        </authorList>
    </citation>
    <scope>NUCLEOTIDE SEQUENCE</scope>
</reference>
<proteinExistence type="predicted"/>
<protein>
    <submittedName>
        <fullName evidence="1">Uncharacterized protein</fullName>
    </submittedName>
</protein>
<sequence>MTESQEQLQCTTLQGVPPITIQVSIFKTYPLEVNTYFLRG</sequence>
<organism evidence="1">
    <name type="scientific">Anguilla anguilla</name>
    <name type="common">European freshwater eel</name>
    <name type="synonym">Muraena anguilla</name>
    <dbReference type="NCBI Taxonomy" id="7936"/>
    <lineage>
        <taxon>Eukaryota</taxon>
        <taxon>Metazoa</taxon>
        <taxon>Chordata</taxon>
        <taxon>Craniata</taxon>
        <taxon>Vertebrata</taxon>
        <taxon>Euteleostomi</taxon>
        <taxon>Actinopterygii</taxon>
        <taxon>Neopterygii</taxon>
        <taxon>Teleostei</taxon>
        <taxon>Anguilliformes</taxon>
        <taxon>Anguillidae</taxon>
        <taxon>Anguilla</taxon>
    </lineage>
</organism>